<dbReference type="AlphaFoldDB" id="A0A5E4DBI3"/>
<dbReference type="EMBL" id="CABDUW010008517">
    <property type="protein sequence ID" value="VTJ91446.1"/>
    <property type="molecule type" value="Genomic_DNA"/>
</dbReference>
<sequence>TFNVRKENIPRRPSYEYATTPPYNNPSPPGIAPGRPTGIYFRKKSRLRPR</sequence>
<dbReference type="Proteomes" id="UP000335636">
    <property type="component" value="Unassembled WGS sequence"/>
</dbReference>
<accession>A0A5E4DBI3</accession>
<feature type="region of interest" description="Disordered" evidence="1">
    <location>
        <begin position="1"/>
        <end position="50"/>
    </location>
</feature>
<feature type="compositionally biased region" description="Basic residues" evidence="1">
    <location>
        <begin position="41"/>
        <end position="50"/>
    </location>
</feature>
<protein>
    <submittedName>
        <fullName evidence="2">Uncharacterized protein</fullName>
    </submittedName>
</protein>
<organism evidence="2 3">
    <name type="scientific">Marmota monax</name>
    <name type="common">Woodchuck</name>
    <dbReference type="NCBI Taxonomy" id="9995"/>
    <lineage>
        <taxon>Eukaryota</taxon>
        <taxon>Metazoa</taxon>
        <taxon>Chordata</taxon>
        <taxon>Craniata</taxon>
        <taxon>Vertebrata</taxon>
        <taxon>Euteleostomi</taxon>
        <taxon>Mammalia</taxon>
        <taxon>Eutheria</taxon>
        <taxon>Euarchontoglires</taxon>
        <taxon>Glires</taxon>
        <taxon>Rodentia</taxon>
        <taxon>Sciuromorpha</taxon>
        <taxon>Sciuridae</taxon>
        <taxon>Xerinae</taxon>
        <taxon>Marmotini</taxon>
        <taxon>Marmota</taxon>
    </lineage>
</organism>
<feature type="non-terminal residue" evidence="2">
    <location>
        <position position="1"/>
    </location>
</feature>
<evidence type="ECO:0000256" key="1">
    <source>
        <dbReference type="SAM" id="MobiDB-lite"/>
    </source>
</evidence>
<gene>
    <name evidence="2" type="ORF">MONAX_5E030410</name>
</gene>
<name>A0A5E4DBI3_MARMO</name>
<evidence type="ECO:0000313" key="3">
    <source>
        <dbReference type="Proteomes" id="UP000335636"/>
    </source>
</evidence>
<feature type="non-terminal residue" evidence="2">
    <location>
        <position position="50"/>
    </location>
</feature>
<feature type="compositionally biased region" description="Basic and acidic residues" evidence="1">
    <location>
        <begin position="1"/>
        <end position="14"/>
    </location>
</feature>
<comment type="caution">
    <text evidence="2">The sequence shown here is derived from an EMBL/GenBank/DDBJ whole genome shotgun (WGS) entry which is preliminary data.</text>
</comment>
<keyword evidence="3" id="KW-1185">Reference proteome</keyword>
<evidence type="ECO:0000313" key="2">
    <source>
        <dbReference type="EMBL" id="VTJ91446.1"/>
    </source>
</evidence>
<reference evidence="2" key="1">
    <citation type="submission" date="2019-04" db="EMBL/GenBank/DDBJ databases">
        <authorList>
            <person name="Alioto T."/>
            <person name="Alioto T."/>
        </authorList>
    </citation>
    <scope>NUCLEOTIDE SEQUENCE [LARGE SCALE GENOMIC DNA]</scope>
</reference>
<proteinExistence type="predicted"/>